<sequence length="273" mass="29453">MGGQNFPDPCVIRTQEGWTAFSTNSRVDNKLVHIQVAKTSDYNSWNFLRGFDALPNLPSWVDQSNPRVWAPDVVQVSDGSFVMYFAAATNQDTSKHCLGVATSSMVNGPYTPTSNTPWICPLSQGGAIDVSGYFDQQTSQRYVVYKIDGNAIGHGGECGNTVAPIAPTPIMIQRVGNNGRDLIGGPSQILTNIASDGPYVEAPVLNKMNGKYVLFFSANCFATPKYDVQFATADNILGPYTRRGQIFKTGSKGMTAPGGLDINTNGNKAVWHA</sequence>
<dbReference type="GO" id="GO:0005975">
    <property type="term" value="P:carbohydrate metabolic process"/>
    <property type="evidence" value="ECO:0007669"/>
    <property type="project" value="InterPro"/>
</dbReference>
<dbReference type="PANTHER" id="PTHR42812">
    <property type="entry name" value="BETA-XYLOSIDASE"/>
    <property type="match status" value="1"/>
</dbReference>
<evidence type="ECO:0000313" key="8">
    <source>
        <dbReference type="Proteomes" id="UP000799441"/>
    </source>
</evidence>
<dbReference type="InterPro" id="IPR006710">
    <property type="entry name" value="Glyco_hydro_43"/>
</dbReference>
<dbReference type="InterPro" id="IPR051795">
    <property type="entry name" value="Glycosyl_Hydrlase_43"/>
</dbReference>
<name>A0A9P4UPW4_9PEZI</name>
<accession>A0A9P4UPW4</accession>
<evidence type="ECO:0000256" key="6">
    <source>
        <dbReference type="RuleBase" id="RU361187"/>
    </source>
</evidence>
<protein>
    <submittedName>
        <fullName evidence="7">Glycoside hydrolase family 43 protein</fullName>
    </submittedName>
</protein>
<keyword evidence="2 6" id="KW-0378">Hydrolase</keyword>
<dbReference type="PANTHER" id="PTHR42812:SF5">
    <property type="entry name" value="ENDO-ARABINASE"/>
    <property type="match status" value="1"/>
</dbReference>
<feature type="active site" description="Proton acceptor" evidence="4">
    <location>
        <position position="8"/>
    </location>
</feature>
<evidence type="ECO:0000313" key="7">
    <source>
        <dbReference type="EMBL" id="KAF2723867.1"/>
    </source>
</evidence>
<dbReference type="Proteomes" id="UP000799441">
    <property type="component" value="Unassembled WGS sequence"/>
</dbReference>
<comment type="caution">
    <text evidence="7">The sequence shown here is derived from an EMBL/GenBank/DDBJ whole genome shotgun (WGS) entry which is preliminary data.</text>
</comment>
<reference evidence="7" key="1">
    <citation type="journal article" date="2020" name="Stud. Mycol.">
        <title>101 Dothideomycetes genomes: a test case for predicting lifestyles and emergence of pathogens.</title>
        <authorList>
            <person name="Haridas S."/>
            <person name="Albert R."/>
            <person name="Binder M."/>
            <person name="Bloem J."/>
            <person name="Labutti K."/>
            <person name="Salamov A."/>
            <person name="Andreopoulos B."/>
            <person name="Baker S."/>
            <person name="Barry K."/>
            <person name="Bills G."/>
            <person name="Bluhm B."/>
            <person name="Cannon C."/>
            <person name="Castanera R."/>
            <person name="Culley D."/>
            <person name="Daum C."/>
            <person name="Ezra D."/>
            <person name="Gonzalez J."/>
            <person name="Henrissat B."/>
            <person name="Kuo A."/>
            <person name="Liang C."/>
            <person name="Lipzen A."/>
            <person name="Lutzoni F."/>
            <person name="Magnuson J."/>
            <person name="Mondo S."/>
            <person name="Nolan M."/>
            <person name="Ohm R."/>
            <person name="Pangilinan J."/>
            <person name="Park H.-J."/>
            <person name="Ramirez L."/>
            <person name="Alfaro M."/>
            <person name="Sun H."/>
            <person name="Tritt A."/>
            <person name="Yoshinaga Y."/>
            <person name="Zwiers L.-H."/>
            <person name="Turgeon B."/>
            <person name="Goodwin S."/>
            <person name="Spatafora J."/>
            <person name="Crous P."/>
            <person name="Grigoriev I."/>
        </authorList>
    </citation>
    <scope>NUCLEOTIDE SEQUENCE</scope>
    <source>
        <strain evidence="7">CBS 116435</strain>
    </source>
</reference>
<organism evidence="7 8">
    <name type="scientific">Polychaeton citri CBS 116435</name>
    <dbReference type="NCBI Taxonomy" id="1314669"/>
    <lineage>
        <taxon>Eukaryota</taxon>
        <taxon>Fungi</taxon>
        <taxon>Dikarya</taxon>
        <taxon>Ascomycota</taxon>
        <taxon>Pezizomycotina</taxon>
        <taxon>Dothideomycetes</taxon>
        <taxon>Dothideomycetidae</taxon>
        <taxon>Capnodiales</taxon>
        <taxon>Capnodiaceae</taxon>
        <taxon>Polychaeton</taxon>
    </lineage>
</organism>
<dbReference type="SUPFAM" id="SSF75005">
    <property type="entry name" value="Arabinanase/levansucrase/invertase"/>
    <property type="match status" value="1"/>
</dbReference>
<evidence type="ECO:0000256" key="2">
    <source>
        <dbReference type="ARBA" id="ARBA00022801"/>
    </source>
</evidence>
<evidence type="ECO:0000256" key="1">
    <source>
        <dbReference type="ARBA" id="ARBA00009865"/>
    </source>
</evidence>
<proteinExistence type="inferred from homology"/>
<dbReference type="GO" id="GO:0004553">
    <property type="term" value="F:hydrolase activity, hydrolyzing O-glycosyl compounds"/>
    <property type="evidence" value="ECO:0007669"/>
    <property type="project" value="InterPro"/>
</dbReference>
<evidence type="ECO:0000256" key="5">
    <source>
        <dbReference type="PIRSR" id="PIRSR606710-2"/>
    </source>
</evidence>
<feature type="site" description="Important for catalytic activity, responsible for pKa modulation of the active site Glu and correct orientation of both the proton donor and substrate" evidence="5">
    <location>
        <position position="129"/>
    </location>
</feature>
<dbReference type="Gene3D" id="2.115.10.20">
    <property type="entry name" value="Glycosyl hydrolase domain, family 43"/>
    <property type="match status" value="1"/>
</dbReference>
<dbReference type="InterPro" id="IPR023296">
    <property type="entry name" value="Glyco_hydro_beta-prop_sf"/>
</dbReference>
<dbReference type="AlphaFoldDB" id="A0A9P4UPW4"/>
<dbReference type="EMBL" id="MU003774">
    <property type="protein sequence ID" value="KAF2723867.1"/>
    <property type="molecule type" value="Genomic_DNA"/>
</dbReference>
<keyword evidence="3 6" id="KW-0326">Glycosidase</keyword>
<comment type="similarity">
    <text evidence="1 6">Belongs to the glycosyl hydrolase 43 family.</text>
</comment>
<keyword evidence="8" id="KW-1185">Reference proteome</keyword>
<gene>
    <name evidence="7" type="ORF">K431DRAFT_219252</name>
</gene>
<dbReference type="CDD" id="cd08999">
    <property type="entry name" value="GH43_ABN-like"/>
    <property type="match status" value="1"/>
</dbReference>
<feature type="active site" description="Proton donor" evidence="4">
    <location>
        <position position="201"/>
    </location>
</feature>
<evidence type="ECO:0000256" key="3">
    <source>
        <dbReference type="ARBA" id="ARBA00023295"/>
    </source>
</evidence>
<evidence type="ECO:0000256" key="4">
    <source>
        <dbReference type="PIRSR" id="PIRSR606710-1"/>
    </source>
</evidence>
<dbReference type="Pfam" id="PF04616">
    <property type="entry name" value="Glyco_hydro_43"/>
    <property type="match status" value="1"/>
</dbReference>
<dbReference type="OrthoDB" id="3879658at2759"/>